<dbReference type="PANTHER" id="PTHR22959">
    <property type="entry name" value="PYM PROTEIN"/>
    <property type="match status" value="1"/>
</dbReference>
<feature type="compositionally biased region" description="Basic and acidic residues" evidence="3">
    <location>
        <begin position="1"/>
        <end position="12"/>
    </location>
</feature>
<feature type="non-terminal residue" evidence="5">
    <location>
        <position position="187"/>
    </location>
</feature>
<dbReference type="InterPro" id="IPR015362">
    <property type="entry name" value="WIBG_mago-bd"/>
</dbReference>
<dbReference type="GO" id="GO:0003723">
    <property type="term" value="F:RNA binding"/>
    <property type="evidence" value="ECO:0007669"/>
    <property type="project" value="TreeGrafter"/>
</dbReference>
<evidence type="ECO:0000259" key="4">
    <source>
        <dbReference type="SMART" id="SM01273"/>
    </source>
</evidence>
<feature type="region of interest" description="Disordered" evidence="3">
    <location>
        <begin position="1"/>
        <end position="30"/>
    </location>
</feature>
<dbReference type="SUPFAM" id="SSF101931">
    <property type="entry name" value="Pym (Within the bgcn gene intron protein, WIBG), N-terminal domain"/>
    <property type="match status" value="1"/>
</dbReference>
<dbReference type="OrthoDB" id="21625at2759"/>
<protein>
    <recommendedName>
        <fullName evidence="2">Partner of Y14 and mago</fullName>
    </recommendedName>
</protein>
<evidence type="ECO:0000313" key="6">
    <source>
        <dbReference type="Proteomes" id="UP000838878"/>
    </source>
</evidence>
<feature type="domain" description="WIBG Mago-binding" evidence="4">
    <location>
        <begin position="12"/>
        <end position="38"/>
    </location>
</feature>
<evidence type="ECO:0000256" key="3">
    <source>
        <dbReference type="SAM" id="MobiDB-lite"/>
    </source>
</evidence>
<dbReference type="EMBL" id="OV170230">
    <property type="protein sequence ID" value="CAH0715252.1"/>
    <property type="molecule type" value="Genomic_DNA"/>
</dbReference>
<gene>
    <name evidence="5" type="ORF">BINO364_LOCUS2208</name>
</gene>
<accession>A0A8J9U7M4</accession>
<dbReference type="GO" id="GO:1903259">
    <property type="term" value="P:exon-exon junction complex disassembly"/>
    <property type="evidence" value="ECO:0007669"/>
    <property type="project" value="InterPro"/>
</dbReference>
<dbReference type="GO" id="GO:0005737">
    <property type="term" value="C:cytoplasm"/>
    <property type="evidence" value="ECO:0007669"/>
    <property type="project" value="TreeGrafter"/>
</dbReference>
<feature type="region of interest" description="Disordered" evidence="3">
    <location>
        <begin position="150"/>
        <end position="172"/>
    </location>
</feature>
<dbReference type="PANTHER" id="PTHR22959:SF0">
    <property type="entry name" value="PARTNER OF Y14 AND MAGO"/>
    <property type="match status" value="1"/>
</dbReference>
<dbReference type="InterPro" id="IPR039333">
    <property type="entry name" value="PYM1"/>
</dbReference>
<dbReference type="GO" id="GO:0035145">
    <property type="term" value="C:exon-exon junction complex"/>
    <property type="evidence" value="ECO:0007669"/>
    <property type="project" value="TreeGrafter"/>
</dbReference>
<comment type="similarity">
    <text evidence="1">Belongs to the pym family.</text>
</comment>
<organism evidence="5 6">
    <name type="scientific">Brenthis ino</name>
    <name type="common">lesser marbled fritillary</name>
    <dbReference type="NCBI Taxonomy" id="405034"/>
    <lineage>
        <taxon>Eukaryota</taxon>
        <taxon>Metazoa</taxon>
        <taxon>Ecdysozoa</taxon>
        <taxon>Arthropoda</taxon>
        <taxon>Hexapoda</taxon>
        <taxon>Insecta</taxon>
        <taxon>Pterygota</taxon>
        <taxon>Neoptera</taxon>
        <taxon>Endopterygota</taxon>
        <taxon>Lepidoptera</taxon>
        <taxon>Glossata</taxon>
        <taxon>Ditrysia</taxon>
        <taxon>Papilionoidea</taxon>
        <taxon>Nymphalidae</taxon>
        <taxon>Heliconiinae</taxon>
        <taxon>Argynnini</taxon>
        <taxon>Brenthis</taxon>
    </lineage>
</organism>
<dbReference type="InterPro" id="IPR036348">
    <property type="entry name" value="WIBG_N_sf"/>
</dbReference>
<reference evidence="5" key="1">
    <citation type="submission" date="2021-12" db="EMBL/GenBank/DDBJ databases">
        <authorList>
            <person name="Martin H S."/>
        </authorList>
    </citation>
    <scope>NUCLEOTIDE SEQUENCE</scope>
</reference>
<keyword evidence="6" id="KW-1185">Reference proteome</keyword>
<dbReference type="AlphaFoldDB" id="A0A8J9U7M4"/>
<dbReference type="SMART" id="SM01273">
    <property type="entry name" value="Mago-bind"/>
    <property type="match status" value="1"/>
</dbReference>
<evidence type="ECO:0000256" key="2">
    <source>
        <dbReference type="ARBA" id="ARBA00018898"/>
    </source>
</evidence>
<evidence type="ECO:0000256" key="1">
    <source>
        <dbReference type="ARBA" id="ARBA00009394"/>
    </source>
</evidence>
<dbReference type="Pfam" id="PF09282">
    <property type="entry name" value="Mago-bind"/>
    <property type="match status" value="1"/>
</dbReference>
<sequence length="187" mass="21217">MATTAYEHDADGSKFIPATQRPDGTWRKPRRIKDGYVPQEEVPLYESKGKQFKARQTTGLPVGLTPEIAAEVKKSKKGTIQPIPGMIINVEKKKKKKKTGADDVLEKLSRCEITEPTFTNSSQTPTTQADPFKRLKNLRKKLREIEALEEKIKSGSLKNPDKEQKEKITRKNEIIKEIESLEKVSNE</sequence>
<dbReference type="Proteomes" id="UP000838878">
    <property type="component" value="Chromosome 10"/>
</dbReference>
<proteinExistence type="inferred from homology"/>
<evidence type="ECO:0000313" key="5">
    <source>
        <dbReference type="EMBL" id="CAH0715252.1"/>
    </source>
</evidence>
<name>A0A8J9U7M4_9NEOP</name>